<dbReference type="Gene3D" id="3.90.1290.10">
    <property type="entry name" value="Plakin repeat"/>
    <property type="match status" value="1"/>
</dbReference>
<dbReference type="Pfam" id="PF17902">
    <property type="entry name" value="SH3_10"/>
    <property type="match status" value="1"/>
</dbReference>
<evidence type="ECO:0000256" key="5">
    <source>
        <dbReference type="ARBA" id="ARBA00022490"/>
    </source>
</evidence>
<keyword evidence="7" id="KW-0677">Repeat</keyword>
<dbReference type="InterPro" id="IPR035915">
    <property type="entry name" value="Plakin_repeat_sf"/>
</dbReference>
<dbReference type="GO" id="GO:0016020">
    <property type="term" value="C:membrane"/>
    <property type="evidence" value="ECO:0007669"/>
    <property type="project" value="TreeGrafter"/>
</dbReference>
<dbReference type="InterPro" id="IPR001452">
    <property type="entry name" value="SH3_domain"/>
</dbReference>
<evidence type="ECO:0000256" key="1">
    <source>
        <dbReference type="ARBA" id="ARBA00004282"/>
    </source>
</evidence>
<dbReference type="Pfam" id="PF00681">
    <property type="entry name" value="Plectin"/>
    <property type="match status" value="2"/>
</dbReference>
<evidence type="ECO:0000256" key="3">
    <source>
        <dbReference type="ARBA" id="ARBA00009109"/>
    </source>
</evidence>
<name>A0A8B9HHT6_ASTMX</name>
<dbReference type="InterPro" id="IPR041615">
    <property type="entry name" value="Desmoplakin_SH3"/>
</dbReference>
<dbReference type="GO" id="GO:0045104">
    <property type="term" value="P:intermediate filament cytoskeleton organization"/>
    <property type="evidence" value="ECO:0007669"/>
    <property type="project" value="InterPro"/>
</dbReference>
<dbReference type="SMART" id="SM00250">
    <property type="entry name" value="PLEC"/>
    <property type="match status" value="7"/>
</dbReference>
<feature type="coiled-coil region" evidence="11">
    <location>
        <begin position="1445"/>
        <end position="1523"/>
    </location>
</feature>
<dbReference type="Pfam" id="PF23160">
    <property type="entry name" value="Spectrin_1st_PEPL"/>
    <property type="match status" value="1"/>
</dbReference>
<evidence type="ECO:0000256" key="9">
    <source>
        <dbReference type="ARBA" id="ARBA00023054"/>
    </source>
</evidence>
<evidence type="ECO:0000256" key="8">
    <source>
        <dbReference type="ARBA" id="ARBA00022949"/>
    </source>
</evidence>
<reference evidence="13" key="1">
    <citation type="submission" date="2025-08" db="UniProtKB">
        <authorList>
            <consortium name="Ensembl"/>
        </authorList>
    </citation>
    <scope>IDENTIFICATION</scope>
</reference>
<dbReference type="PANTHER" id="PTHR23169">
    <property type="entry name" value="ENVOPLAKIN"/>
    <property type="match status" value="1"/>
</dbReference>
<dbReference type="GO" id="GO:0005882">
    <property type="term" value="C:intermediate filament"/>
    <property type="evidence" value="ECO:0007669"/>
    <property type="project" value="TreeGrafter"/>
</dbReference>
<feature type="coiled-coil region" evidence="11">
    <location>
        <begin position="871"/>
        <end position="915"/>
    </location>
</feature>
<dbReference type="Proteomes" id="UP000694621">
    <property type="component" value="Unplaced"/>
</dbReference>
<gene>
    <name evidence="13" type="primary">evplb</name>
</gene>
<dbReference type="Gene3D" id="3.30.160.780">
    <property type="match status" value="1"/>
</dbReference>
<organism evidence="13 14">
    <name type="scientific">Astyanax mexicanus</name>
    <name type="common">Blind cave fish</name>
    <name type="synonym">Astyanax fasciatus mexicanus</name>
    <dbReference type="NCBI Taxonomy" id="7994"/>
    <lineage>
        <taxon>Eukaryota</taxon>
        <taxon>Metazoa</taxon>
        <taxon>Chordata</taxon>
        <taxon>Craniata</taxon>
        <taxon>Vertebrata</taxon>
        <taxon>Euteleostomi</taxon>
        <taxon>Actinopterygii</taxon>
        <taxon>Neopterygii</taxon>
        <taxon>Teleostei</taxon>
        <taxon>Ostariophysi</taxon>
        <taxon>Characiformes</taxon>
        <taxon>Characoidei</taxon>
        <taxon>Acestrorhamphidae</taxon>
        <taxon>Acestrorhamphinae</taxon>
        <taxon>Astyanax</taxon>
    </lineage>
</organism>
<accession>A0A8B9HHT6</accession>
<dbReference type="InterPro" id="IPR058847">
    <property type="entry name" value="Plectin_PPL"/>
</dbReference>
<feature type="coiled-coil region" evidence="11">
    <location>
        <begin position="541"/>
        <end position="568"/>
    </location>
</feature>
<keyword evidence="5" id="KW-0963">Cytoplasm</keyword>
<evidence type="ECO:0000256" key="2">
    <source>
        <dbReference type="ARBA" id="ARBA00004496"/>
    </source>
</evidence>
<dbReference type="PROSITE" id="PS50002">
    <property type="entry name" value="SH3"/>
    <property type="match status" value="1"/>
</dbReference>
<dbReference type="Gene3D" id="1.20.58.60">
    <property type="match status" value="4"/>
</dbReference>
<keyword evidence="4 10" id="KW-0728">SH3 domain</keyword>
<evidence type="ECO:0000256" key="11">
    <source>
        <dbReference type="SAM" id="Coils"/>
    </source>
</evidence>
<evidence type="ECO:0000256" key="10">
    <source>
        <dbReference type="PROSITE-ProRule" id="PRU00192"/>
    </source>
</evidence>
<dbReference type="GO" id="GO:0005198">
    <property type="term" value="F:structural molecule activity"/>
    <property type="evidence" value="ECO:0007669"/>
    <property type="project" value="TreeGrafter"/>
</dbReference>
<dbReference type="OMA" id="RLTQYDV"/>
<evidence type="ECO:0000256" key="4">
    <source>
        <dbReference type="ARBA" id="ARBA00022443"/>
    </source>
</evidence>
<dbReference type="Pfam" id="PF26346">
    <property type="entry name" value="Plectin_PPL"/>
    <property type="match status" value="3"/>
</dbReference>
<feature type="coiled-coil region" evidence="11">
    <location>
        <begin position="606"/>
        <end position="720"/>
    </location>
</feature>
<dbReference type="InterPro" id="IPR001101">
    <property type="entry name" value="Plectin_repeat"/>
</dbReference>
<comment type="subcellular location">
    <subcellularLocation>
        <location evidence="1">Cell junction</location>
    </subcellularLocation>
    <subcellularLocation>
        <location evidence="2">Cytoplasm</location>
    </subcellularLocation>
</comment>
<dbReference type="Gene3D" id="2.30.30.40">
    <property type="entry name" value="SH3 Domains"/>
    <property type="match status" value="1"/>
</dbReference>
<evidence type="ECO:0000259" key="12">
    <source>
        <dbReference type="PROSITE" id="PS50002"/>
    </source>
</evidence>
<keyword evidence="6" id="KW-0597">Phosphoprotein</keyword>
<evidence type="ECO:0000313" key="13">
    <source>
        <dbReference type="Ensembl" id="ENSAMXP00005013504.1"/>
    </source>
</evidence>
<dbReference type="PANTHER" id="PTHR23169:SF7">
    <property type="entry name" value="ENVOPLAKIN"/>
    <property type="match status" value="1"/>
</dbReference>
<dbReference type="InterPro" id="IPR055419">
    <property type="entry name" value="Spectrin_PEPL/EVPL"/>
</dbReference>
<dbReference type="SUPFAM" id="SSF75399">
    <property type="entry name" value="Plakin repeat"/>
    <property type="match status" value="2"/>
</dbReference>
<proteinExistence type="inferred from homology"/>
<dbReference type="GO" id="GO:0070161">
    <property type="term" value="C:anchoring junction"/>
    <property type="evidence" value="ECO:0007669"/>
    <property type="project" value="UniProtKB-SubCell"/>
</dbReference>
<sequence length="2011" mass="233362">MFKKETSPMKSGQVQTNDLSVLVTRVQKNADQVEKNILRAEDLLAQDAEDSRQGRSLTRRMETADNLTEAETLLKDLFLDVDKIKKLQHPQAGEIELDVSNLHDRWSKDCARYRELYKQSLNLDLSPRIDWAQVLTDKQRLIQGEAYGPTLSDVEKQIAAHNILHKEIEAYRSQIDSPDLPSLKRQYTTLLEDSLRRKRDLASLYDYLQLCNKELQYLSDQQERMRKRDWSDRIMDATGVRMEYERFKNNGLLNHETEVHKLQDEADGLISAKHPGSYTITDHNAAVQKKWEQFLSLLICQEAHLNNVEDYKKYQLDAETISESLKRINSTMEPSLLSKMSNPQILMQLEGEERAVQRNERRLADLREFCTKVVPLPLRRSTTTRLPVVALCDWSADKASVKRGEKYTLVSSPTNENWEVKNNLGDTKIIPGVCFVIPPPDRDAIERVDSLEQDLASLKRRRTSLQASIRAPPTEEVVHVTRTVIVNSAPEDSSRSKDLASRLDRLIADLQRLEKEVLGRLRTPLDAGNHTGDLAIRIRDHERAVSTLRSLEAEKASIQREAEPLLSQKPLGPTTSTLPEKLSIATNKIEDLNNLTDLYGKKANAVMFLENQIKKVDNTLTGLEDQLARQTVILDKTSAIQDHTYDLQNTQKDVVARKDEIQKLNRDLELTEQLCGHLQKGFQEYCPDIQRQETEVRRLRNRYANINNQLQQRLALMQEAANKDQSFQSSVHSLNKFLNSIPNNKIYSTDSETQITTKLNSQKRTVEELRRKSDDVDQIENISHELQKILKEYESIAYKYGSIVGNADITKRNSFTLASAVDVKERDVVKRYNEALAENIQLLDQMKFAKNVVNKNEEIVSRVVVHQQLQLHSQQREIEEVEALKRELTEEISRRIHAENELENYRKRVLSLRNRRGVERVEEKEVLQYYRDPKLEADLEIVKKRIHEEVSKRSGTNIEIERINHKIVTLEHEMTTIQPKIVTKMFTEYEKDPKLEKEAAWIREELRRIREEIRVRETEIVQSSTEITFLERKKPTIKERVVKKEVVKLEKDPEMLKAVIRFKDEISSEGIRSKNLNDEIFQMRSQINTLERIIPTVQPKIVIKELKRVEQDPELLRESKILRTSLEEVMQENSNLLKELSSLQLHYSHVETLKPKIEVKEFINEIFRVDQETDAELKRLRKELHEYGRRRVEIENEINILMVDIKTLRSQKPRVEVKESTHEIVKEERSPEIVREIARLNEQLTRLRTSYSSTLEQLKILCKERDQWKVEKSKVETKILTREVVRYENDPLLEKEAVRLRKEVNEEVQRRRVVEENVFDLQQKYIILERQKPEEKIVYQEVVYLQKDPKQIQEHERLAKRFDEETKSRWSVEVEVQKLRSLVSEKEKSLAHMDDRQKKILVETELRQIKSRIYELETSPPPIEERIIIEEVVKVERDPKLEKLMHGLRSQIENEHNLISTLERDIRNLKVQVELLVKEKSVERTIYKEVIRVEKDQTVEAERERLRDQVAQIKSARRKQEDEIQHVNIKLTRIQTTVKSVSTEESTLITVRETLLKERDEFLRQLKRLETERQEITVRFQYESKLLSERTQTNKQRLLKLESDIQSLEKDILLEKERIHQREATIIELLNSLKKEDHSEQQTRETTKSTRITILDPETGKDMSPYDAYIEGLIDRAQYLHLQTLECSWEEFTVSGSNGETTVLQDRKSGKKYSIQEALKDGRLTQYDVQRYKEGKIPISEFALMVAGEKKETSYTSSTIIPSSPVKTTSTSMLNSTSTLTQRPLYSSNGYLNTTTTITSGDELFPISGVMDTTTNSHMSVRSAMTRKLIDADTAQKLLEAQAATGGIVDISKKERFSVHKAAERGLIDQSQMVKLLNAQKAFTGVEDPVTKSRLSVGEASQKGWIPTDNARRYMEAQILTGGLVDPNKAGRMSLETAVALKVVDKSVASVLEDDLKHLKDLVDPITKKRISYKEAMALCKKDTSTGLLLLPVASTDATDSPSYSNFQFSH</sequence>
<feature type="coiled-coil region" evidence="11">
    <location>
        <begin position="23"/>
        <end position="50"/>
    </location>
</feature>
<dbReference type="SUPFAM" id="SSF46966">
    <property type="entry name" value="Spectrin repeat"/>
    <property type="match status" value="2"/>
</dbReference>
<dbReference type="GO" id="GO:0045296">
    <property type="term" value="F:cadherin binding"/>
    <property type="evidence" value="ECO:0007669"/>
    <property type="project" value="TreeGrafter"/>
</dbReference>
<feature type="coiled-coil region" evidence="11">
    <location>
        <begin position="1552"/>
        <end position="1618"/>
    </location>
</feature>
<feature type="coiled-coil region" evidence="11">
    <location>
        <begin position="441"/>
        <end position="468"/>
    </location>
</feature>
<keyword evidence="8" id="KW-0965">Cell junction</keyword>
<dbReference type="InterPro" id="IPR043197">
    <property type="entry name" value="Plakin"/>
</dbReference>
<evidence type="ECO:0000256" key="6">
    <source>
        <dbReference type="ARBA" id="ARBA00022553"/>
    </source>
</evidence>
<dbReference type="GO" id="GO:0005737">
    <property type="term" value="C:cytoplasm"/>
    <property type="evidence" value="ECO:0007669"/>
    <property type="project" value="UniProtKB-SubCell"/>
</dbReference>
<evidence type="ECO:0000256" key="7">
    <source>
        <dbReference type="ARBA" id="ARBA00022737"/>
    </source>
</evidence>
<dbReference type="Ensembl" id="ENSAMXT00005014964.1">
    <property type="protein sequence ID" value="ENSAMXP00005013504.1"/>
    <property type="gene ID" value="ENSAMXG00005007245.1"/>
</dbReference>
<keyword evidence="9 11" id="KW-0175">Coiled coil</keyword>
<evidence type="ECO:0000313" key="14">
    <source>
        <dbReference type="Proteomes" id="UP000694621"/>
    </source>
</evidence>
<dbReference type="FunFam" id="3.30.160.780:FF:000001">
    <property type="entry name" value="Plectin a"/>
    <property type="match status" value="1"/>
</dbReference>
<dbReference type="FunFam" id="3.90.1290.10:FF:000010">
    <property type="entry name" value="Envoplakin a"/>
    <property type="match status" value="1"/>
</dbReference>
<dbReference type="InterPro" id="IPR018159">
    <property type="entry name" value="Spectrin/alpha-actinin"/>
</dbReference>
<comment type="similarity">
    <text evidence="3">Belongs to the plakin or cytolinker family.</text>
</comment>
<dbReference type="GO" id="GO:0042060">
    <property type="term" value="P:wound healing"/>
    <property type="evidence" value="ECO:0007669"/>
    <property type="project" value="TreeGrafter"/>
</dbReference>
<feature type="coiled-coil region" evidence="11">
    <location>
        <begin position="1177"/>
        <end position="1211"/>
    </location>
</feature>
<feature type="domain" description="SH3" evidence="12">
    <location>
        <begin position="383"/>
        <end position="440"/>
    </location>
</feature>
<protein>
    <submittedName>
        <fullName evidence="13">Envoplakin b</fullName>
    </submittedName>
</protein>
<dbReference type="SMART" id="SM00150">
    <property type="entry name" value="SPEC"/>
    <property type="match status" value="1"/>
</dbReference>